<dbReference type="AlphaFoldDB" id="A0A9X6NM18"/>
<reference evidence="2" key="1">
    <citation type="submission" date="2017-01" db="EMBL/GenBank/DDBJ databases">
        <title>Comparative genomics of anhydrobiosis in the tardigrade Hypsibius dujardini.</title>
        <authorList>
            <person name="Yoshida Y."/>
            <person name="Koutsovoulos G."/>
            <person name="Laetsch D."/>
            <person name="Stevens L."/>
            <person name="Kumar S."/>
            <person name="Horikawa D."/>
            <person name="Ishino K."/>
            <person name="Komine S."/>
            <person name="Tomita M."/>
            <person name="Blaxter M."/>
            <person name="Arakawa K."/>
        </authorList>
    </citation>
    <scope>NUCLEOTIDE SEQUENCE [LARGE SCALE GENOMIC DNA]</scope>
    <source>
        <strain evidence="2">Z151</strain>
    </source>
</reference>
<keyword evidence="2" id="KW-1185">Reference proteome</keyword>
<sequence>MDVRYYMTLTYEECRRRRIKRNYDPADVPGYFDKVVWPMHVKYAAELERLPGARNIEYLSGSSPSETSFAKIVSDVSDLVGSSVGETTGPCIIAYQWKWSSDSLL</sequence>
<dbReference type="InterPro" id="IPR027417">
    <property type="entry name" value="P-loop_NTPase"/>
</dbReference>
<proteinExistence type="predicted"/>
<organism evidence="1 2">
    <name type="scientific">Hypsibius exemplaris</name>
    <name type="common">Freshwater tardigrade</name>
    <dbReference type="NCBI Taxonomy" id="2072580"/>
    <lineage>
        <taxon>Eukaryota</taxon>
        <taxon>Metazoa</taxon>
        <taxon>Ecdysozoa</taxon>
        <taxon>Tardigrada</taxon>
        <taxon>Eutardigrada</taxon>
        <taxon>Parachela</taxon>
        <taxon>Hypsibioidea</taxon>
        <taxon>Hypsibiidae</taxon>
        <taxon>Hypsibius</taxon>
    </lineage>
</organism>
<evidence type="ECO:0000313" key="1">
    <source>
        <dbReference type="EMBL" id="OWA51999.1"/>
    </source>
</evidence>
<dbReference type="EMBL" id="MTYJ01000247">
    <property type="protein sequence ID" value="OWA51999.1"/>
    <property type="molecule type" value="Genomic_DNA"/>
</dbReference>
<comment type="caution">
    <text evidence="1">The sequence shown here is derived from an EMBL/GenBank/DDBJ whole genome shotgun (WGS) entry which is preliminary data.</text>
</comment>
<name>A0A9X6NM18_HYPEX</name>
<evidence type="ECO:0008006" key="3">
    <source>
        <dbReference type="Google" id="ProtNLM"/>
    </source>
</evidence>
<dbReference type="Proteomes" id="UP000192578">
    <property type="component" value="Unassembled WGS sequence"/>
</dbReference>
<evidence type="ECO:0000313" key="2">
    <source>
        <dbReference type="Proteomes" id="UP000192578"/>
    </source>
</evidence>
<gene>
    <name evidence="1" type="ORF">BV898_16455</name>
</gene>
<accession>A0A9X6NM18</accession>
<protein>
    <recommendedName>
        <fullName evidence="3">Nicotinamide riboside kinase 1</fullName>
    </recommendedName>
</protein>
<dbReference type="Gene3D" id="3.40.50.300">
    <property type="entry name" value="P-loop containing nucleotide triphosphate hydrolases"/>
    <property type="match status" value="1"/>
</dbReference>
<dbReference type="OrthoDB" id="10041966at2759"/>
<dbReference type="SUPFAM" id="SSF52540">
    <property type="entry name" value="P-loop containing nucleoside triphosphate hydrolases"/>
    <property type="match status" value="1"/>
</dbReference>